<dbReference type="RefSeq" id="YP_009821717.1">
    <property type="nucleotide sequence ID" value="NC_048179.1"/>
</dbReference>
<feature type="domain" description="HNH nuclease" evidence="1">
    <location>
        <begin position="53"/>
        <end position="102"/>
    </location>
</feature>
<evidence type="ECO:0000313" key="3">
    <source>
        <dbReference type="Proteomes" id="UP000297083"/>
    </source>
</evidence>
<proteinExistence type="predicted"/>
<evidence type="ECO:0000259" key="1">
    <source>
        <dbReference type="SMART" id="SM00507"/>
    </source>
</evidence>
<sequence length="124" mass="14031">MGRRRIKPEPVDVRGICITEGCTNLQSKCAKDKYRARCTPCHNKRFGIVTHNRDYRSFKKDYCEECGFVPVHPCQLDVDHIDGNHSNDDPSNLKTLCANCHRLKTFVSGDYIPNSALQCKSSGV</sequence>
<dbReference type="Proteomes" id="UP000297083">
    <property type="component" value="Segment"/>
</dbReference>
<dbReference type="Pfam" id="PF01844">
    <property type="entry name" value="HNH"/>
    <property type="match status" value="1"/>
</dbReference>
<dbReference type="CDD" id="cd00085">
    <property type="entry name" value="HNHc"/>
    <property type="match status" value="1"/>
</dbReference>
<reference evidence="2 3" key="1">
    <citation type="submission" date="2019-03" db="EMBL/GenBank/DDBJ databases">
        <authorList>
            <person name="Connerton I.F."/>
            <person name="El-Shibiny A."/>
            <person name="Hooton S."/>
            <person name="Mohamed A."/>
            <person name="Taha O."/>
            <person name="E-Sherif H.M."/>
            <person name="Connerton P.L."/>
        </authorList>
    </citation>
    <scope>NUCLEOTIDE SEQUENCE [LARGE SCALE GENOMIC DNA]</scope>
</reference>
<evidence type="ECO:0000313" key="2">
    <source>
        <dbReference type="EMBL" id="QBZ70505.1"/>
    </source>
</evidence>
<organism evidence="2 3">
    <name type="scientific">Salmonella phage ZCSE2</name>
    <dbReference type="NCBI Taxonomy" id="2562175"/>
    <lineage>
        <taxon>Viruses</taxon>
        <taxon>Duplodnaviria</taxon>
        <taxon>Heunggongvirae</taxon>
        <taxon>Uroviricota</taxon>
        <taxon>Caudoviricetes</taxon>
        <taxon>Loughboroughvirus</taxon>
        <taxon>Loughboroughvirus ZCSE2</taxon>
    </lineage>
</organism>
<keyword evidence="2" id="KW-0540">Nuclease</keyword>
<dbReference type="InterPro" id="IPR003615">
    <property type="entry name" value="HNH_nuc"/>
</dbReference>
<dbReference type="GO" id="GO:0003676">
    <property type="term" value="F:nucleic acid binding"/>
    <property type="evidence" value="ECO:0007669"/>
    <property type="project" value="InterPro"/>
</dbReference>
<keyword evidence="2" id="KW-0378">Hydrolase</keyword>
<dbReference type="InterPro" id="IPR002711">
    <property type="entry name" value="HNH"/>
</dbReference>
<dbReference type="GeneID" id="55013203"/>
<dbReference type="GO" id="GO:0008270">
    <property type="term" value="F:zinc ion binding"/>
    <property type="evidence" value="ECO:0007669"/>
    <property type="project" value="InterPro"/>
</dbReference>
<name>A0A4D6DW02_9CAUD</name>
<dbReference type="SMART" id="SM00507">
    <property type="entry name" value="HNHc"/>
    <property type="match status" value="1"/>
</dbReference>
<dbReference type="GO" id="GO:0004519">
    <property type="term" value="F:endonuclease activity"/>
    <property type="evidence" value="ECO:0007669"/>
    <property type="project" value="UniProtKB-KW"/>
</dbReference>
<dbReference type="EMBL" id="MK673511">
    <property type="protein sequence ID" value="QBZ70505.1"/>
    <property type="molecule type" value="Genomic_DNA"/>
</dbReference>
<keyword evidence="3" id="KW-1185">Reference proteome</keyword>
<protein>
    <submittedName>
        <fullName evidence="2">HNH endonuclease</fullName>
    </submittedName>
</protein>
<dbReference type="KEGG" id="vg:55013203"/>
<keyword evidence="2" id="KW-0255">Endonuclease</keyword>
<accession>A0A4D6DW02</accession>